<accession>A0ABS8WRR5</accession>
<dbReference type="Proteomes" id="UP000823775">
    <property type="component" value="Unassembled WGS sequence"/>
</dbReference>
<protein>
    <submittedName>
        <fullName evidence="2">Uncharacterized protein</fullName>
    </submittedName>
</protein>
<evidence type="ECO:0000256" key="1">
    <source>
        <dbReference type="SAM" id="MobiDB-lite"/>
    </source>
</evidence>
<organism evidence="2 3">
    <name type="scientific">Datura stramonium</name>
    <name type="common">Jimsonweed</name>
    <name type="synonym">Common thornapple</name>
    <dbReference type="NCBI Taxonomy" id="4076"/>
    <lineage>
        <taxon>Eukaryota</taxon>
        <taxon>Viridiplantae</taxon>
        <taxon>Streptophyta</taxon>
        <taxon>Embryophyta</taxon>
        <taxon>Tracheophyta</taxon>
        <taxon>Spermatophyta</taxon>
        <taxon>Magnoliopsida</taxon>
        <taxon>eudicotyledons</taxon>
        <taxon>Gunneridae</taxon>
        <taxon>Pentapetalae</taxon>
        <taxon>asterids</taxon>
        <taxon>lamiids</taxon>
        <taxon>Solanales</taxon>
        <taxon>Solanaceae</taxon>
        <taxon>Solanoideae</taxon>
        <taxon>Datureae</taxon>
        <taxon>Datura</taxon>
    </lineage>
</organism>
<gene>
    <name evidence="2" type="ORF">HAX54_052794</name>
</gene>
<feature type="non-terminal residue" evidence="2">
    <location>
        <position position="70"/>
    </location>
</feature>
<dbReference type="EMBL" id="JACEIK010009666">
    <property type="protein sequence ID" value="MCE3052507.1"/>
    <property type="molecule type" value="Genomic_DNA"/>
</dbReference>
<evidence type="ECO:0000313" key="3">
    <source>
        <dbReference type="Proteomes" id="UP000823775"/>
    </source>
</evidence>
<reference evidence="2 3" key="1">
    <citation type="journal article" date="2021" name="BMC Genomics">
        <title>Datura genome reveals duplications of psychoactive alkaloid biosynthetic genes and high mutation rate following tissue culture.</title>
        <authorList>
            <person name="Rajewski A."/>
            <person name="Carter-House D."/>
            <person name="Stajich J."/>
            <person name="Litt A."/>
        </authorList>
    </citation>
    <scope>NUCLEOTIDE SEQUENCE [LARGE SCALE GENOMIC DNA]</scope>
    <source>
        <strain evidence="2">AR-01</strain>
    </source>
</reference>
<comment type="caution">
    <text evidence="2">The sequence shown here is derived from an EMBL/GenBank/DDBJ whole genome shotgun (WGS) entry which is preliminary data.</text>
</comment>
<sequence>MDFLSTPPRRPRQQDLSMHEEGQVKNLKSIVDLKEFASSQLDSVKRRVEGLHMETLNDLGFSVLAFRNDS</sequence>
<proteinExistence type="predicted"/>
<evidence type="ECO:0000313" key="2">
    <source>
        <dbReference type="EMBL" id="MCE3052507.1"/>
    </source>
</evidence>
<feature type="region of interest" description="Disordered" evidence="1">
    <location>
        <begin position="1"/>
        <end position="21"/>
    </location>
</feature>
<keyword evidence="3" id="KW-1185">Reference proteome</keyword>
<name>A0ABS8WRR5_DATST</name>